<evidence type="ECO:0008006" key="3">
    <source>
        <dbReference type="Google" id="ProtNLM"/>
    </source>
</evidence>
<dbReference type="RefSeq" id="WP_095415337.1">
    <property type="nucleotide sequence ID" value="NZ_CP018477.1"/>
</dbReference>
<evidence type="ECO:0000313" key="1">
    <source>
        <dbReference type="EMBL" id="ASV75212.1"/>
    </source>
</evidence>
<accession>A0A286RGZ4</accession>
<dbReference type="Gene3D" id="2.20.25.10">
    <property type="match status" value="1"/>
</dbReference>
<dbReference type="EMBL" id="CP018477">
    <property type="protein sequence ID" value="ASV75212.1"/>
    <property type="molecule type" value="Genomic_DNA"/>
</dbReference>
<gene>
    <name evidence="1" type="ORF">THTE_2610</name>
</gene>
<dbReference type="SUPFAM" id="SSF158997">
    <property type="entry name" value="Trm112p-like"/>
    <property type="match status" value="1"/>
</dbReference>
<keyword evidence="2" id="KW-1185">Reference proteome</keyword>
<dbReference type="OrthoDB" id="9812205at2"/>
<dbReference type="KEGG" id="ttf:THTE_2610"/>
<dbReference type="Proteomes" id="UP000215086">
    <property type="component" value="Chromosome"/>
</dbReference>
<reference evidence="1 2" key="1">
    <citation type="journal article" name="Front. Microbiol.">
        <title>Sugar Metabolism of the First Thermophilic Planctomycete Thermogutta terrifontis: Comparative Genomic and Transcriptomic Approaches.</title>
        <authorList>
            <person name="Elcheninov A.G."/>
            <person name="Menzel P."/>
            <person name="Gudbergsdottir S.R."/>
            <person name="Slesarev A.I."/>
            <person name="Kadnikov V.V."/>
            <person name="Krogh A."/>
            <person name="Bonch-Osmolovskaya E.A."/>
            <person name="Peng X."/>
            <person name="Kublanov I.V."/>
        </authorList>
    </citation>
    <scope>NUCLEOTIDE SEQUENCE [LARGE SCALE GENOMIC DNA]</scope>
    <source>
        <strain evidence="1 2">R1</strain>
    </source>
</reference>
<proteinExistence type="predicted"/>
<organism evidence="1 2">
    <name type="scientific">Thermogutta terrifontis</name>
    <dbReference type="NCBI Taxonomy" id="1331910"/>
    <lineage>
        <taxon>Bacteria</taxon>
        <taxon>Pseudomonadati</taxon>
        <taxon>Planctomycetota</taxon>
        <taxon>Planctomycetia</taxon>
        <taxon>Pirellulales</taxon>
        <taxon>Thermoguttaceae</taxon>
        <taxon>Thermogutta</taxon>
    </lineage>
</organism>
<dbReference type="InterPro" id="IPR005651">
    <property type="entry name" value="Trm112-like"/>
</dbReference>
<dbReference type="AlphaFoldDB" id="A0A286RGZ4"/>
<evidence type="ECO:0000313" key="2">
    <source>
        <dbReference type="Proteomes" id="UP000215086"/>
    </source>
</evidence>
<name>A0A286RGZ4_9BACT</name>
<protein>
    <recommendedName>
        <fullName evidence="3">Trm112 family protein</fullName>
    </recommendedName>
</protein>
<sequence>MLDATLLNLLACPETKQSLRVASQVLVDAVNAAIERGELVNRASRKVERPVETLLIREDNEIAYPVWDDIPTLLIDEGIYIGRFVNQLSKSDRSS</sequence>
<dbReference type="Pfam" id="PF03966">
    <property type="entry name" value="Trm112p"/>
    <property type="match status" value="1"/>
</dbReference>